<feature type="transmembrane region" description="Helical" evidence="1">
    <location>
        <begin position="12"/>
        <end position="29"/>
    </location>
</feature>
<feature type="transmembrane region" description="Helical" evidence="1">
    <location>
        <begin position="35"/>
        <end position="54"/>
    </location>
</feature>
<dbReference type="Proteomes" id="UP000057181">
    <property type="component" value="Chromosome"/>
</dbReference>
<dbReference type="RefSeq" id="WP_058857285.1">
    <property type="nucleotide sequence ID" value="NZ_BJZR01000126.1"/>
</dbReference>
<sequence length="75" mass="8266">MATGKAPISGSIAIVLGVLAVTLLVLAIFDGVSWSTVVGAFLNLALFVMVWRGAKEQDREYRERMERLEERLKGD</sequence>
<dbReference type="STRING" id="446860.AS188_01045"/>
<dbReference type="AlphaFoldDB" id="A0A0U3G5X7"/>
<proteinExistence type="predicted"/>
<dbReference type="KEGG" id="kfv:AS188_01045"/>
<evidence type="ECO:0000313" key="4">
    <source>
        <dbReference type="Proteomes" id="UP000057181"/>
    </source>
</evidence>
<organism evidence="2 4">
    <name type="scientific">Kocuria flava</name>
    <dbReference type="NCBI Taxonomy" id="446860"/>
    <lineage>
        <taxon>Bacteria</taxon>
        <taxon>Bacillati</taxon>
        <taxon>Actinomycetota</taxon>
        <taxon>Actinomycetes</taxon>
        <taxon>Micrococcales</taxon>
        <taxon>Micrococcaceae</taxon>
        <taxon>Kocuria</taxon>
    </lineage>
</organism>
<keyword evidence="1" id="KW-0472">Membrane</keyword>
<keyword evidence="1" id="KW-1133">Transmembrane helix</keyword>
<accession>A0A0U3G5X7</accession>
<evidence type="ECO:0000313" key="3">
    <source>
        <dbReference type="EMBL" id="GEO93512.1"/>
    </source>
</evidence>
<evidence type="ECO:0000256" key="1">
    <source>
        <dbReference type="SAM" id="Phobius"/>
    </source>
</evidence>
<dbReference type="EMBL" id="CP013254">
    <property type="protein sequence ID" value="ALU38571.1"/>
    <property type="molecule type" value="Genomic_DNA"/>
</dbReference>
<evidence type="ECO:0000313" key="2">
    <source>
        <dbReference type="EMBL" id="ALU38571.1"/>
    </source>
</evidence>
<name>A0A0U3G5X7_9MICC</name>
<keyword evidence="5" id="KW-1185">Reference proteome</keyword>
<reference evidence="2 4" key="1">
    <citation type="submission" date="2015-11" db="EMBL/GenBank/DDBJ databases">
        <title>Complete Genome Sequence of Kocuria flava strain HO-9041.</title>
        <authorList>
            <person name="Zhou M."/>
            <person name="Dai J."/>
        </authorList>
    </citation>
    <scope>NUCLEOTIDE SEQUENCE [LARGE SCALE GENOMIC DNA]</scope>
    <source>
        <strain evidence="2 4">HO-9041</strain>
    </source>
</reference>
<dbReference type="Proteomes" id="UP000321155">
    <property type="component" value="Unassembled WGS sequence"/>
</dbReference>
<keyword evidence="1" id="KW-0812">Transmembrane</keyword>
<dbReference type="EMBL" id="BJZR01000126">
    <property type="protein sequence ID" value="GEO93512.1"/>
    <property type="molecule type" value="Genomic_DNA"/>
</dbReference>
<reference evidence="3 5" key="2">
    <citation type="submission" date="2019-07" db="EMBL/GenBank/DDBJ databases">
        <title>Whole genome shotgun sequence of Kocuria flava NBRC 107626.</title>
        <authorList>
            <person name="Hosoyama A."/>
            <person name="Uohara A."/>
            <person name="Ohji S."/>
            <person name="Ichikawa N."/>
        </authorList>
    </citation>
    <scope>NUCLEOTIDE SEQUENCE [LARGE SCALE GENOMIC DNA]</scope>
    <source>
        <strain evidence="3 5">NBRC 107626</strain>
    </source>
</reference>
<evidence type="ECO:0000313" key="5">
    <source>
        <dbReference type="Proteomes" id="UP000321155"/>
    </source>
</evidence>
<protein>
    <submittedName>
        <fullName evidence="2">Uncharacterized protein</fullName>
    </submittedName>
</protein>
<gene>
    <name evidence="2" type="ORF">AS188_01045</name>
    <name evidence="3" type="ORF">KFL01_28180</name>
</gene>
<dbReference type="OrthoDB" id="9954922at2"/>